<dbReference type="Pfam" id="PF05552">
    <property type="entry name" value="MS_channel_1st_1"/>
    <property type="match status" value="1"/>
</dbReference>
<dbReference type="Gene3D" id="2.30.30.60">
    <property type="match status" value="1"/>
</dbReference>
<feature type="transmembrane region" description="Helical" evidence="7">
    <location>
        <begin position="25"/>
        <end position="46"/>
    </location>
</feature>
<comment type="subcellular location">
    <subcellularLocation>
        <location evidence="1">Cell membrane</location>
        <topology evidence="1">Multi-pass membrane protein</topology>
    </subcellularLocation>
</comment>
<gene>
    <name evidence="11" type="ORF">HNQ88_002199</name>
</gene>
<keyword evidence="5 7" id="KW-1133">Transmembrane helix</keyword>
<dbReference type="InterPro" id="IPR023408">
    <property type="entry name" value="MscS_beta-dom_sf"/>
</dbReference>
<evidence type="ECO:0000256" key="4">
    <source>
        <dbReference type="ARBA" id="ARBA00022692"/>
    </source>
</evidence>
<keyword evidence="6 7" id="KW-0472">Membrane</keyword>
<evidence type="ECO:0000256" key="5">
    <source>
        <dbReference type="ARBA" id="ARBA00022989"/>
    </source>
</evidence>
<dbReference type="InterPro" id="IPR011066">
    <property type="entry name" value="MscS_channel_C_sf"/>
</dbReference>
<dbReference type="Pfam" id="PF00924">
    <property type="entry name" value="MS_channel_2nd"/>
    <property type="match status" value="1"/>
</dbReference>
<evidence type="ECO:0000256" key="7">
    <source>
        <dbReference type="SAM" id="Phobius"/>
    </source>
</evidence>
<comment type="similarity">
    <text evidence="2">Belongs to the MscS (TC 1.A.23) family.</text>
</comment>
<accession>A0AAE3XLM2</accession>
<keyword evidence="3" id="KW-1003">Cell membrane</keyword>
<dbReference type="InterPro" id="IPR006686">
    <property type="entry name" value="MscS_channel_CS"/>
</dbReference>
<proteinExistence type="inferred from homology"/>
<evidence type="ECO:0000256" key="3">
    <source>
        <dbReference type="ARBA" id="ARBA00022475"/>
    </source>
</evidence>
<dbReference type="AlphaFoldDB" id="A0AAE3XLM2"/>
<sequence>MDQLEELSKYSELFKSLIIKYGTKVILAAITLIVGLWIIGVITRSFKKILKKREVDPTLTPFLVSITNIGLKVMLGVSVLSMLGVAMTSFVAILGAAGLAVGLALQGTLQNFAGGVLILGFRPFKVGDFIEAQGYMGTVEEIQIFNTILLTVDNKTVIIPNGGLSTGSMINFSAQKKRRVDFTFGIAYGDDVKKAKEIMQSVIDSDERILKGEDNFIGLIALADSSVNFTVRVWVNAENYWPVYFDTNEKMYDALSNGGLNIPFPQMDVHLHKTDDQSA</sequence>
<dbReference type="GO" id="GO:0005886">
    <property type="term" value="C:plasma membrane"/>
    <property type="evidence" value="ECO:0007669"/>
    <property type="project" value="UniProtKB-SubCell"/>
</dbReference>
<dbReference type="InterPro" id="IPR011014">
    <property type="entry name" value="MscS_channel_TM-2"/>
</dbReference>
<reference evidence="11" key="1">
    <citation type="submission" date="2023-07" db="EMBL/GenBank/DDBJ databases">
        <title>Genomic Encyclopedia of Type Strains, Phase IV (KMG-IV): sequencing the most valuable type-strain genomes for metagenomic binning, comparative biology and taxonomic classification.</title>
        <authorList>
            <person name="Goeker M."/>
        </authorList>
    </citation>
    <scope>NUCLEOTIDE SEQUENCE</scope>
    <source>
        <strain evidence="11">DSM 26174</strain>
    </source>
</reference>
<evidence type="ECO:0000259" key="9">
    <source>
        <dbReference type="Pfam" id="PF21082"/>
    </source>
</evidence>
<organism evidence="11 12">
    <name type="scientific">Aureibacter tunicatorum</name>
    <dbReference type="NCBI Taxonomy" id="866807"/>
    <lineage>
        <taxon>Bacteria</taxon>
        <taxon>Pseudomonadati</taxon>
        <taxon>Bacteroidota</taxon>
        <taxon>Cytophagia</taxon>
        <taxon>Cytophagales</taxon>
        <taxon>Persicobacteraceae</taxon>
        <taxon>Aureibacter</taxon>
    </lineage>
</organism>
<feature type="domain" description="Mechanosensitive ion channel MscS C-terminal" evidence="9">
    <location>
        <begin position="180"/>
        <end position="260"/>
    </location>
</feature>
<evidence type="ECO:0000313" key="12">
    <source>
        <dbReference type="Proteomes" id="UP001185092"/>
    </source>
</evidence>
<dbReference type="PANTHER" id="PTHR30221:SF1">
    <property type="entry name" value="SMALL-CONDUCTANCE MECHANOSENSITIVE CHANNEL"/>
    <property type="match status" value="1"/>
</dbReference>
<dbReference type="InterPro" id="IPR006685">
    <property type="entry name" value="MscS_channel_2nd"/>
</dbReference>
<dbReference type="SUPFAM" id="SSF82689">
    <property type="entry name" value="Mechanosensitive channel protein MscS (YggB), C-terminal domain"/>
    <property type="match status" value="1"/>
</dbReference>
<dbReference type="PROSITE" id="PS01246">
    <property type="entry name" value="UPF0003"/>
    <property type="match status" value="1"/>
</dbReference>
<dbReference type="InterPro" id="IPR008910">
    <property type="entry name" value="MSC_TM_helix"/>
</dbReference>
<dbReference type="InterPro" id="IPR049278">
    <property type="entry name" value="MS_channel_C"/>
</dbReference>
<dbReference type="RefSeq" id="WP_309938718.1">
    <property type="nucleotide sequence ID" value="NZ_AP025305.1"/>
</dbReference>
<evidence type="ECO:0000256" key="2">
    <source>
        <dbReference type="ARBA" id="ARBA00008017"/>
    </source>
</evidence>
<feature type="transmembrane region" description="Helical" evidence="7">
    <location>
        <begin position="58"/>
        <end position="77"/>
    </location>
</feature>
<feature type="domain" description="Mechanosensitive ion channel transmembrane helices 2/3" evidence="10">
    <location>
        <begin position="66"/>
        <end position="106"/>
    </location>
</feature>
<dbReference type="InterPro" id="IPR049142">
    <property type="entry name" value="MS_channel_1st"/>
</dbReference>
<dbReference type="Gene3D" id="1.10.287.1260">
    <property type="match status" value="1"/>
</dbReference>
<evidence type="ECO:0000259" key="10">
    <source>
        <dbReference type="Pfam" id="PF21088"/>
    </source>
</evidence>
<keyword evidence="12" id="KW-1185">Reference proteome</keyword>
<dbReference type="SUPFAM" id="SSF50182">
    <property type="entry name" value="Sm-like ribonucleoproteins"/>
    <property type="match status" value="1"/>
</dbReference>
<dbReference type="InterPro" id="IPR010920">
    <property type="entry name" value="LSM_dom_sf"/>
</dbReference>
<dbReference type="Pfam" id="PF21082">
    <property type="entry name" value="MS_channel_3rd"/>
    <property type="match status" value="1"/>
</dbReference>
<evidence type="ECO:0000313" key="11">
    <source>
        <dbReference type="EMBL" id="MDR6239162.1"/>
    </source>
</evidence>
<dbReference type="Proteomes" id="UP001185092">
    <property type="component" value="Unassembled WGS sequence"/>
</dbReference>
<dbReference type="GO" id="GO:0008381">
    <property type="term" value="F:mechanosensitive monoatomic ion channel activity"/>
    <property type="evidence" value="ECO:0007669"/>
    <property type="project" value="InterPro"/>
</dbReference>
<dbReference type="Pfam" id="PF21088">
    <property type="entry name" value="MS_channel_1st"/>
    <property type="match status" value="1"/>
</dbReference>
<dbReference type="SUPFAM" id="SSF82861">
    <property type="entry name" value="Mechanosensitive channel protein MscS (YggB), transmembrane region"/>
    <property type="match status" value="1"/>
</dbReference>
<comment type="caution">
    <text evidence="11">The sequence shown here is derived from an EMBL/GenBank/DDBJ whole genome shotgun (WGS) entry which is preliminary data.</text>
</comment>
<dbReference type="InterPro" id="IPR045275">
    <property type="entry name" value="MscS_archaea/bacteria_type"/>
</dbReference>
<evidence type="ECO:0000256" key="1">
    <source>
        <dbReference type="ARBA" id="ARBA00004651"/>
    </source>
</evidence>
<dbReference type="Gene3D" id="3.30.70.100">
    <property type="match status" value="1"/>
</dbReference>
<keyword evidence="4 7" id="KW-0812">Transmembrane</keyword>
<dbReference type="EMBL" id="JAVDQD010000002">
    <property type="protein sequence ID" value="MDR6239162.1"/>
    <property type="molecule type" value="Genomic_DNA"/>
</dbReference>
<dbReference type="PANTHER" id="PTHR30221">
    <property type="entry name" value="SMALL-CONDUCTANCE MECHANOSENSITIVE CHANNEL"/>
    <property type="match status" value="1"/>
</dbReference>
<feature type="transmembrane region" description="Helical" evidence="7">
    <location>
        <begin position="83"/>
        <end position="105"/>
    </location>
</feature>
<evidence type="ECO:0000259" key="8">
    <source>
        <dbReference type="Pfam" id="PF00924"/>
    </source>
</evidence>
<evidence type="ECO:0000256" key="6">
    <source>
        <dbReference type="ARBA" id="ARBA00023136"/>
    </source>
</evidence>
<name>A0AAE3XLM2_9BACT</name>
<protein>
    <submittedName>
        <fullName evidence="11">Small conductance mechanosensitive channel</fullName>
    </submittedName>
</protein>
<feature type="domain" description="Mechanosensitive ion channel MscS" evidence="8">
    <location>
        <begin position="108"/>
        <end position="173"/>
    </location>
</feature>